<dbReference type="PANTHER" id="PTHR40094">
    <property type="entry name" value="ALPHA-2-MACROGLOBULIN HOMOLOG"/>
    <property type="match status" value="1"/>
</dbReference>
<accession>A0ABR7J8A2</accession>
<dbReference type="SUPFAM" id="SSF56935">
    <property type="entry name" value="Porins"/>
    <property type="match status" value="1"/>
</dbReference>
<dbReference type="Gene3D" id="2.60.40.1930">
    <property type="match status" value="1"/>
</dbReference>
<evidence type="ECO:0000313" key="5">
    <source>
        <dbReference type="Proteomes" id="UP000629963"/>
    </source>
</evidence>
<keyword evidence="2" id="KW-0732">Signal</keyword>
<dbReference type="InterPro" id="IPR008969">
    <property type="entry name" value="CarboxyPept-like_regulatory"/>
</dbReference>
<reference evidence="4 5" key="1">
    <citation type="submission" date="2020-08" db="EMBL/GenBank/DDBJ databases">
        <title>Description of novel Flavobacterium F-380 isolate.</title>
        <authorList>
            <person name="Saticioglu I.B."/>
            <person name="Duman M."/>
            <person name="Altun S."/>
        </authorList>
    </citation>
    <scope>NUCLEOTIDE SEQUENCE [LARGE SCALE GENOMIC DNA]</scope>
    <source>
        <strain evidence="4 5">F-380</strain>
    </source>
</reference>
<dbReference type="InterPro" id="IPR008930">
    <property type="entry name" value="Terpenoid_cyclase/PrenylTrfase"/>
</dbReference>
<comment type="caution">
    <text evidence="4">The sequence shown here is derived from an EMBL/GenBank/DDBJ whole genome shotgun (WGS) entry which is preliminary data.</text>
</comment>
<dbReference type="Pfam" id="PF13715">
    <property type="entry name" value="CarbopepD_reg_2"/>
    <property type="match status" value="1"/>
</dbReference>
<evidence type="ECO:0000259" key="3">
    <source>
        <dbReference type="SMART" id="SM01360"/>
    </source>
</evidence>
<name>A0ABR7J8A2_9FLAO</name>
<dbReference type="SMART" id="SM01360">
    <property type="entry name" value="A2M"/>
    <property type="match status" value="1"/>
</dbReference>
<proteinExistence type="inferred from homology"/>
<dbReference type="PANTHER" id="PTHR40094:SF1">
    <property type="entry name" value="UBIQUITIN DOMAIN-CONTAINING PROTEIN"/>
    <property type="match status" value="1"/>
</dbReference>
<organism evidence="4 5">
    <name type="scientific">Flavobacterium kayseriense</name>
    <dbReference type="NCBI Taxonomy" id="2764714"/>
    <lineage>
        <taxon>Bacteria</taxon>
        <taxon>Pseudomonadati</taxon>
        <taxon>Bacteroidota</taxon>
        <taxon>Flavobacteriia</taxon>
        <taxon>Flavobacteriales</taxon>
        <taxon>Flavobacteriaceae</taxon>
        <taxon>Flavobacterium</taxon>
    </lineage>
</organism>
<evidence type="ECO:0000313" key="4">
    <source>
        <dbReference type="EMBL" id="MBC5841554.1"/>
    </source>
</evidence>
<dbReference type="Pfam" id="PF07715">
    <property type="entry name" value="Plug"/>
    <property type="match status" value="1"/>
</dbReference>
<dbReference type="Gene3D" id="2.170.130.10">
    <property type="entry name" value="TonB-dependent receptor, plug domain"/>
    <property type="match status" value="1"/>
</dbReference>
<dbReference type="Pfam" id="PF17973">
    <property type="entry name" value="bMG10"/>
    <property type="match status" value="1"/>
</dbReference>
<dbReference type="InterPro" id="IPR012910">
    <property type="entry name" value="Plug_dom"/>
</dbReference>
<comment type="similarity">
    <text evidence="1">Belongs to the protease inhibitor I39 (alpha-2-macroglobulin) family. Bacterial alpha-2-macroglobulin subfamily.</text>
</comment>
<dbReference type="InterPro" id="IPR051802">
    <property type="entry name" value="YfhM-like"/>
</dbReference>
<dbReference type="SUPFAM" id="SSF48239">
    <property type="entry name" value="Terpenoid cyclases/Protein prenyltransferases"/>
    <property type="match status" value="1"/>
</dbReference>
<dbReference type="InterPro" id="IPR002890">
    <property type="entry name" value="MG2"/>
</dbReference>
<dbReference type="Gene3D" id="1.50.10.20">
    <property type="match status" value="1"/>
</dbReference>
<gene>
    <name evidence="4" type="ORF">H8R23_09055</name>
</gene>
<feature type="chain" id="PRO_5046894724" evidence="2">
    <location>
        <begin position="18"/>
        <end position="2165"/>
    </location>
</feature>
<dbReference type="RefSeq" id="WP_187010117.1">
    <property type="nucleotide sequence ID" value="NZ_JACRUI010000002.1"/>
</dbReference>
<dbReference type="Proteomes" id="UP000629963">
    <property type="component" value="Unassembled WGS sequence"/>
</dbReference>
<dbReference type="InterPro" id="IPR001599">
    <property type="entry name" value="Macroglobln_a2"/>
</dbReference>
<dbReference type="Pfam" id="PF01835">
    <property type="entry name" value="MG2"/>
    <property type="match status" value="1"/>
</dbReference>
<feature type="signal peptide" evidence="2">
    <location>
        <begin position="1"/>
        <end position="17"/>
    </location>
</feature>
<dbReference type="EMBL" id="JACRUJ010000002">
    <property type="protein sequence ID" value="MBC5841554.1"/>
    <property type="molecule type" value="Genomic_DNA"/>
</dbReference>
<sequence length="2165" mass="247393">MKNIFLLLLFISTTVFSQQFDKKWSEVVANEKLGKIKTANEIVRTIYKKAANKKNEVEIIKCFFYRSKYRQVLEENAQTKIINDLKQQITIVSTPSKAILNLIYTRSLQDYYNDNRYLIQRRTNLVSDNEDFLTWSSINFENKMQLSIDATLSDETKLKNTPLTDYQAIFDFFTLDKFKNQNLYTYLLKENIQFYTSKISVWDFNQATFETKKNNLLGTTEDFTKLNLDFITNEKLSKTLTYYQKLENTEPTIENILKRLQFCNDYLIKSDQDLLIRLKQIKEKLRQPSEKHLVNLQVALLYAKNASKQTHPDYNVKAITLLDSIITAKDHSNTYKRAIQKKGEIESKSLTVQLQKQLYNKENSRAFISYQNTNNIIISYYKIPNTTFNAFESNYRNRDSLAADIKKNTKLSTTTIYELIDKKDYFEYTTEVLLPQLTTGNYLVSFESKNELKETKGYGYEVITITNLSLLASRNDQVENYTVLDRKTGKPLESVTIKSNHFTITTNANGLATHTKIIDYKRNYENSSLVVSTITDTLSLNNNYLSYQDDYDVEDKANFEGKIEFFLDRAIYRPGQTVYYKGIAYQKKDNQSTVVPKTSFAVTINDPKGAEVKNFDVVTNDFGSFSGEFILPTTGLTGSYTMQADEPNDYEKDVSYNLERDEHPFWDNVDFNYSTINFNVEEYKRPKFEIIIEQIKETVLVNQLIKSSGIANAFSGSTISHAKVAYTIERIVTNPIAYRYGRYEKPEIITTTTTETDANGKFNIEFVALPSLVSKSTEQPVFSYWITANVTDVNGETRTVRKLVAKVGYHALELKATVNSKIETANQNNVTLSSENLNGQFVPTKGQIKLYLINPTVPKFKTRVWQYPDFTTISKTEFDRLFPYEINSDPNSAKEIQPKLLFTKTVDTKTDKTIPLDFIKNYESGSYKIVFSAVDEFKNNVETTTEFQIQQSATKFTPNELFTVKQINKDPKKDGFARLEILSVIDTLHMNIVANYSGKTYYQNSIMSQNHTTSLVIPINKEFENDIKIGFETIFENQLFTKELSVALQTVDSELNFEVETFRNKIEPGKLENWSFKLNANHTTNEAEILASMYDRSLDQFTITDWRTLGFPNYNPNYINTRTALGFDKTYTKLRNLKNKDVLITLYSERTQLMWFGFNFSKIQNKYTLNEYYKQLGRKSKVPFNVKVISGIVSDESGPLAGVYINIKGTDRFTSSDFEGYFQIEAVEDEILVFNYIGYEKKEQTISSNSLDVELKQDNNNLEEVVVIGYATKKNKSLTAAATEIVAEADNQIYNMAGIPEGLASIAPGLKIRGASSINGSPDVLYIIDGVETTAAEATSINPTDILSVEVLKNAKAVALYGNKGKNGVIVFTTKKAIEALTQVKARTNLAETAFFYPTIKTDKNGKFSFSFTSPEALTAWKLRLLAHNKNAVSGYLEKTVITQKELMIVPNFPRFFREKDTITIMAKIANTTKTPKVGLAILQLFDAATMQSVDAKMLNIKATQNFSLSALGNTTSSWKIVIPQGMQGVQYRILAKSGNFSDGEENIVPVLTNSMLVTESIPVWVRENTKKEYSFENLKNNTSTTLRNHQFTLEYTSNPTWLALQSLPYLMEYEHECAEQTFARYYANALATTIINSNPKIAIVFDHWKENGKLKSALETNEELKSIILAETPWLNDAKSEEEKKQKLATLFDLDKMKQSQEATFAKLKQKQQPSGAFSWFDGGGDNEYITRHILSGLGHLEKIQADSISSSKIKAITKTAIPYIDIQFLEQYKRTVSNLKKNDKLVWINPSSELHYLYTRSFYLSKYPLSDTLKKATTTYLNNIEDSWLTYSLYEKGMAALVLHRFGEKITAKKIIENLKETASTNEDWGMYWIANKAGWYWYQAPIETQALLIEAFTEINNDTKSVDAMKVWLLKNKQTKNWPTTKATTEAIYALLLQGSDWLSVKDNTVIKIGDDKILTKKLSTETKEAESGYLKINWKADEIKKEMSSISIDNKSKVPGYGGLYWQYFEELDKIKSNTATSLTVSKELYVKSTTTQGDQLQQITTARSLKLGDLVTVRLIIKATENMEFVHLKDMRASCFEPIDVLSSYEFKSGLGFYKSTRDAATHFFFDQINKGTYVLEYDIRVNNLGDFSNGISTIQSMYAPEFSSHTKGIRVQVKE</sequence>
<keyword evidence="5" id="KW-1185">Reference proteome</keyword>
<feature type="domain" description="Alpha-2-macroglobulin" evidence="3">
    <location>
        <begin position="1393"/>
        <end position="1483"/>
    </location>
</feature>
<dbReference type="InterPro" id="IPR041246">
    <property type="entry name" value="Bact_MG10"/>
</dbReference>
<evidence type="ECO:0000256" key="1">
    <source>
        <dbReference type="ARBA" id="ARBA00010556"/>
    </source>
</evidence>
<protein>
    <submittedName>
        <fullName evidence="4">Carboxypeptidase-like regulatory domain-containing protein</fullName>
    </submittedName>
</protein>
<dbReference type="SUPFAM" id="SSF49464">
    <property type="entry name" value="Carboxypeptidase regulatory domain-like"/>
    <property type="match status" value="1"/>
</dbReference>
<evidence type="ECO:0000256" key="2">
    <source>
        <dbReference type="SAM" id="SignalP"/>
    </source>
</evidence>
<dbReference type="InterPro" id="IPR037066">
    <property type="entry name" value="Plug_dom_sf"/>
</dbReference>
<dbReference type="Pfam" id="PF00207">
    <property type="entry name" value="A2M"/>
    <property type="match status" value="1"/>
</dbReference>